<sequence>MYTTRNADIEKRERDNFLGVHIKEDIAWVWTLVPRCATTFFDSSSDATSTRTLCERCAGWRICAEREDHDSRGACGTGSPSEKGCRIACATPWRHEPQTKRKIESSSLIPAAVGHAPLIFARRHDGRVVSGAHRLIHESRVTRVTRDGTHRGPLQMAHWAD</sequence>
<comment type="caution">
    <text evidence="1">The sequence shown here is derived from an EMBL/GenBank/DDBJ whole genome shotgun (WGS) entry which is preliminary data.</text>
</comment>
<protein>
    <submittedName>
        <fullName evidence="1">Uncharacterized protein</fullName>
    </submittedName>
</protein>
<accession>A0ACB7TP47</accession>
<evidence type="ECO:0000313" key="2">
    <source>
        <dbReference type="Proteomes" id="UP000821845"/>
    </source>
</evidence>
<organism evidence="1 2">
    <name type="scientific">Hyalomma asiaticum</name>
    <name type="common">Tick</name>
    <dbReference type="NCBI Taxonomy" id="266040"/>
    <lineage>
        <taxon>Eukaryota</taxon>
        <taxon>Metazoa</taxon>
        <taxon>Ecdysozoa</taxon>
        <taxon>Arthropoda</taxon>
        <taxon>Chelicerata</taxon>
        <taxon>Arachnida</taxon>
        <taxon>Acari</taxon>
        <taxon>Parasitiformes</taxon>
        <taxon>Ixodida</taxon>
        <taxon>Ixodoidea</taxon>
        <taxon>Ixodidae</taxon>
        <taxon>Hyalomminae</taxon>
        <taxon>Hyalomma</taxon>
    </lineage>
</organism>
<dbReference type="Proteomes" id="UP000821845">
    <property type="component" value="Chromosome 1"/>
</dbReference>
<proteinExistence type="predicted"/>
<dbReference type="EMBL" id="CM023481">
    <property type="protein sequence ID" value="KAH6947122.1"/>
    <property type="molecule type" value="Genomic_DNA"/>
</dbReference>
<reference evidence="1" key="1">
    <citation type="submission" date="2020-05" db="EMBL/GenBank/DDBJ databases">
        <title>Large-scale comparative analyses of tick genomes elucidate their genetic diversity and vector capacities.</title>
        <authorList>
            <person name="Jia N."/>
            <person name="Wang J."/>
            <person name="Shi W."/>
            <person name="Du L."/>
            <person name="Sun Y."/>
            <person name="Zhan W."/>
            <person name="Jiang J."/>
            <person name="Wang Q."/>
            <person name="Zhang B."/>
            <person name="Ji P."/>
            <person name="Sakyi L.B."/>
            <person name="Cui X."/>
            <person name="Yuan T."/>
            <person name="Jiang B."/>
            <person name="Yang W."/>
            <person name="Lam T.T.-Y."/>
            <person name="Chang Q."/>
            <person name="Ding S."/>
            <person name="Wang X."/>
            <person name="Zhu J."/>
            <person name="Ruan X."/>
            <person name="Zhao L."/>
            <person name="Wei J."/>
            <person name="Que T."/>
            <person name="Du C."/>
            <person name="Cheng J."/>
            <person name="Dai P."/>
            <person name="Han X."/>
            <person name="Huang E."/>
            <person name="Gao Y."/>
            <person name="Liu J."/>
            <person name="Shao H."/>
            <person name="Ye R."/>
            <person name="Li L."/>
            <person name="Wei W."/>
            <person name="Wang X."/>
            <person name="Wang C."/>
            <person name="Yang T."/>
            <person name="Huo Q."/>
            <person name="Li W."/>
            <person name="Guo W."/>
            <person name="Chen H."/>
            <person name="Zhou L."/>
            <person name="Ni X."/>
            <person name="Tian J."/>
            <person name="Zhou Y."/>
            <person name="Sheng Y."/>
            <person name="Liu T."/>
            <person name="Pan Y."/>
            <person name="Xia L."/>
            <person name="Li J."/>
            <person name="Zhao F."/>
            <person name="Cao W."/>
        </authorList>
    </citation>
    <scope>NUCLEOTIDE SEQUENCE</scope>
    <source>
        <strain evidence="1">Hyas-2018</strain>
    </source>
</reference>
<keyword evidence="2" id="KW-1185">Reference proteome</keyword>
<gene>
    <name evidence="1" type="ORF">HPB50_017174</name>
</gene>
<evidence type="ECO:0000313" key="1">
    <source>
        <dbReference type="EMBL" id="KAH6947122.1"/>
    </source>
</evidence>
<name>A0ACB7TP47_HYAAI</name>